<comment type="caution">
    <text evidence="4">The sequence shown here is derived from an EMBL/GenBank/DDBJ whole genome shotgun (WGS) entry which is preliminary data.</text>
</comment>
<dbReference type="GO" id="GO:0003677">
    <property type="term" value="F:DNA binding"/>
    <property type="evidence" value="ECO:0007669"/>
    <property type="project" value="UniProtKB-KW"/>
</dbReference>
<name>A0ABT3T1X2_9GAMM</name>
<evidence type="ECO:0000256" key="1">
    <source>
        <dbReference type="ARBA" id="ARBA00023186"/>
    </source>
</evidence>
<evidence type="ECO:0000259" key="3">
    <source>
        <dbReference type="PROSITE" id="PS50076"/>
    </source>
</evidence>
<dbReference type="CDD" id="cd10747">
    <property type="entry name" value="DnaJ_C"/>
    <property type="match status" value="1"/>
</dbReference>
<dbReference type="Gene3D" id="2.60.260.20">
    <property type="entry name" value="Urease metallochaperone UreE, N-terminal domain"/>
    <property type="match status" value="2"/>
</dbReference>
<feature type="region of interest" description="Disordered" evidence="2">
    <location>
        <begin position="70"/>
        <end position="95"/>
    </location>
</feature>
<dbReference type="Pfam" id="PF00226">
    <property type="entry name" value="DnaJ"/>
    <property type="match status" value="1"/>
</dbReference>
<dbReference type="SUPFAM" id="SSF46565">
    <property type="entry name" value="Chaperone J-domain"/>
    <property type="match status" value="1"/>
</dbReference>
<evidence type="ECO:0000313" key="5">
    <source>
        <dbReference type="Proteomes" id="UP001143304"/>
    </source>
</evidence>
<dbReference type="PROSITE" id="PS00636">
    <property type="entry name" value="DNAJ_1"/>
    <property type="match status" value="1"/>
</dbReference>
<dbReference type="InterPro" id="IPR036869">
    <property type="entry name" value="J_dom_sf"/>
</dbReference>
<dbReference type="PANTHER" id="PTHR43096">
    <property type="entry name" value="DNAJ HOMOLOG 1, MITOCHONDRIAL-RELATED"/>
    <property type="match status" value="1"/>
</dbReference>
<feature type="domain" description="J" evidence="3">
    <location>
        <begin position="5"/>
        <end position="69"/>
    </location>
</feature>
<dbReference type="PRINTS" id="PR00625">
    <property type="entry name" value="JDOMAIN"/>
</dbReference>
<keyword evidence="5" id="KW-1185">Reference proteome</keyword>
<dbReference type="SUPFAM" id="SSF49493">
    <property type="entry name" value="HSP40/DnaJ peptide-binding domain"/>
    <property type="match status" value="2"/>
</dbReference>
<keyword evidence="1" id="KW-0143">Chaperone</keyword>
<dbReference type="Gene3D" id="1.20.5.460">
    <property type="entry name" value="Single helix bin"/>
    <property type="match status" value="1"/>
</dbReference>
<dbReference type="Pfam" id="PF01556">
    <property type="entry name" value="DnaJ_C"/>
    <property type="match status" value="1"/>
</dbReference>
<dbReference type="Proteomes" id="UP001143304">
    <property type="component" value="Unassembled WGS sequence"/>
</dbReference>
<dbReference type="InterPro" id="IPR018253">
    <property type="entry name" value="DnaJ_domain_CS"/>
</dbReference>
<dbReference type="PANTHER" id="PTHR43096:SF52">
    <property type="entry name" value="DNAJ HOMOLOG 1, MITOCHONDRIAL-RELATED"/>
    <property type="match status" value="1"/>
</dbReference>
<evidence type="ECO:0000313" key="4">
    <source>
        <dbReference type="EMBL" id="MCX2976254.1"/>
    </source>
</evidence>
<dbReference type="Gene3D" id="1.10.287.110">
    <property type="entry name" value="DnaJ domain"/>
    <property type="match status" value="1"/>
</dbReference>
<dbReference type="SMART" id="SM00271">
    <property type="entry name" value="DnaJ"/>
    <property type="match status" value="1"/>
</dbReference>
<protein>
    <submittedName>
        <fullName evidence="4">DNA-binding protein</fullName>
    </submittedName>
</protein>
<dbReference type="EMBL" id="SHNO01000001">
    <property type="protein sequence ID" value="MCX2976254.1"/>
    <property type="molecule type" value="Genomic_DNA"/>
</dbReference>
<gene>
    <name evidence="4" type="ORF">EYC82_02645</name>
</gene>
<sequence>MEFKNYYEVLGVVPEADAKTIKSAYRKLAREYHPDVSERDGAEDRFKEISEAYEVLKDAGKRAEYDQLREYGGDGGFQPPPGWQADPRSSDGGEFQGGFSDFFESAFGQSGHGSRQGFSRQHFSERGEDIEFRLAVFLEEALRGEARTIQYEVPFFTDQGNLARQSKTLKVKIPPGVIDGERIRLKGQGAPGIGDAPSGDLYLNIQLAAHPLYAVEDADLSITVPLAPWEAALGATVTVPTLDGAIRLSIPAHSQTGRKLKIRGKGLGRADNQGDLYAILSVVMPEADEHCDELWQQLAERSTFAPRGQWENKE</sequence>
<dbReference type="CDD" id="cd06257">
    <property type="entry name" value="DnaJ"/>
    <property type="match status" value="1"/>
</dbReference>
<keyword evidence="4" id="KW-0238">DNA-binding</keyword>
<dbReference type="RefSeq" id="WP_279248009.1">
    <property type="nucleotide sequence ID" value="NZ_SHNO01000001.1"/>
</dbReference>
<evidence type="ECO:0000256" key="2">
    <source>
        <dbReference type="SAM" id="MobiDB-lite"/>
    </source>
</evidence>
<dbReference type="InterPro" id="IPR008971">
    <property type="entry name" value="HSP40/DnaJ_pept-bd"/>
</dbReference>
<proteinExistence type="predicted"/>
<organism evidence="4 5">
    <name type="scientific">Candidatus Marimicrobium litorale</name>
    <dbReference type="NCBI Taxonomy" id="2518991"/>
    <lineage>
        <taxon>Bacteria</taxon>
        <taxon>Pseudomonadati</taxon>
        <taxon>Pseudomonadota</taxon>
        <taxon>Gammaproteobacteria</taxon>
        <taxon>Cellvibrionales</taxon>
        <taxon>Halieaceae</taxon>
        <taxon>Marimicrobium</taxon>
    </lineage>
</organism>
<reference evidence="4" key="1">
    <citation type="submission" date="2019-02" db="EMBL/GenBank/DDBJ databases">
        <authorList>
            <person name="Li S.-H."/>
        </authorList>
    </citation>
    <scope>NUCLEOTIDE SEQUENCE</scope>
    <source>
        <strain evidence="4">IMCC11814</strain>
    </source>
</reference>
<dbReference type="InterPro" id="IPR002939">
    <property type="entry name" value="DnaJ_C"/>
</dbReference>
<accession>A0ABT3T1X2</accession>
<dbReference type="PROSITE" id="PS50076">
    <property type="entry name" value="DNAJ_2"/>
    <property type="match status" value="1"/>
</dbReference>
<dbReference type="InterPro" id="IPR001623">
    <property type="entry name" value="DnaJ_domain"/>
</dbReference>